<reference evidence="2" key="1">
    <citation type="submission" date="2023-02" db="EMBL/GenBank/DDBJ databases">
        <title>Nocardiopsis ansamitocini NBRC 112285.</title>
        <authorList>
            <person name="Ichikawa N."/>
            <person name="Sato H."/>
            <person name="Tonouchi N."/>
        </authorList>
    </citation>
    <scope>NUCLEOTIDE SEQUENCE</scope>
    <source>
        <strain evidence="2">NBRC 112285</strain>
    </source>
</reference>
<keyword evidence="3" id="KW-1185">Reference proteome</keyword>
<evidence type="ECO:0000313" key="2">
    <source>
        <dbReference type="EMBL" id="GLU47752.1"/>
    </source>
</evidence>
<sequence>MAGLSRFSGVRSAVEPTKKADAGAWCGFGRGAGEEKDTVALPNTAVGKAWALDADLNPTQRDGPDTNRAEIGPGKEPLGPTQGPKKLGPL</sequence>
<protein>
    <submittedName>
        <fullName evidence="2">Uncharacterized protein</fullName>
    </submittedName>
</protein>
<evidence type="ECO:0000256" key="1">
    <source>
        <dbReference type="SAM" id="MobiDB-lite"/>
    </source>
</evidence>
<dbReference type="AlphaFoldDB" id="A0A9W6P650"/>
<dbReference type="EMBL" id="BSQG01000003">
    <property type="protein sequence ID" value="GLU47752.1"/>
    <property type="molecule type" value="Genomic_DNA"/>
</dbReference>
<evidence type="ECO:0000313" key="3">
    <source>
        <dbReference type="Proteomes" id="UP001165092"/>
    </source>
</evidence>
<dbReference type="Proteomes" id="UP001165092">
    <property type="component" value="Unassembled WGS sequence"/>
</dbReference>
<proteinExistence type="predicted"/>
<gene>
    <name evidence="2" type="ORF">Nans01_21030</name>
</gene>
<organism evidence="2 3">
    <name type="scientific">Nocardiopsis ansamitocini</name>
    <dbReference type="NCBI Taxonomy" id="1670832"/>
    <lineage>
        <taxon>Bacteria</taxon>
        <taxon>Bacillati</taxon>
        <taxon>Actinomycetota</taxon>
        <taxon>Actinomycetes</taxon>
        <taxon>Streptosporangiales</taxon>
        <taxon>Nocardiopsidaceae</taxon>
        <taxon>Nocardiopsis</taxon>
    </lineage>
</organism>
<feature type="region of interest" description="Disordered" evidence="1">
    <location>
        <begin position="52"/>
        <end position="90"/>
    </location>
</feature>
<accession>A0A9W6P650</accession>
<comment type="caution">
    <text evidence="2">The sequence shown here is derived from an EMBL/GenBank/DDBJ whole genome shotgun (WGS) entry which is preliminary data.</text>
</comment>
<name>A0A9W6P650_9ACTN</name>